<dbReference type="AlphaFoldDB" id="A0AAD7LYG7"/>
<name>A0AAD7LYG7_QUISA</name>
<dbReference type="EMBL" id="JARAOO010000006">
    <property type="protein sequence ID" value="KAJ7966665.1"/>
    <property type="molecule type" value="Genomic_DNA"/>
</dbReference>
<evidence type="ECO:0000313" key="3">
    <source>
        <dbReference type="Proteomes" id="UP001163823"/>
    </source>
</evidence>
<keyword evidence="3" id="KW-1185">Reference proteome</keyword>
<organism evidence="2 3">
    <name type="scientific">Quillaja saponaria</name>
    <name type="common">Soap bark tree</name>
    <dbReference type="NCBI Taxonomy" id="32244"/>
    <lineage>
        <taxon>Eukaryota</taxon>
        <taxon>Viridiplantae</taxon>
        <taxon>Streptophyta</taxon>
        <taxon>Embryophyta</taxon>
        <taxon>Tracheophyta</taxon>
        <taxon>Spermatophyta</taxon>
        <taxon>Magnoliopsida</taxon>
        <taxon>eudicotyledons</taxon>
        <taxon>Gunneridae</taxon>
        <taxon>Pentapetalae</taxon>
        <taxon>rosids</taxon>
        <taxon>fabids</taxon>
        <taxon>Fabales</taxon>
        <taxon>Quillajaceae</taxon>
        <taxon>Quillaja</taxon>
    </lineage>
</organism>
<dbReference type="PANTHER" id="PTHR34454">
    <property type="entry name" value="TUNICAMYCIN INDUCED PROTEIN"/>
    <property type="match status" value="1"/>
</dbReference>
<dbReference type="InterPro" id="IPR053283">
    <property type="entry name" value="TUNICAMYCIN_INDUCED_1"/>
</dbReference>
<dbReference type="KEGG" id="qsa:O6P43_016103"/>
<evidence type="ECO:0000313" key="2">
    <source>
        <dbReference type="EMBL" id="KAJ7966665.1"/>
    </source>
</evidence>
<proteinExistence type="predicted"/>
<evidence type="ECO:0000256" key="1">
    <source>
        <dbReference type="SAM" id="SignalP"/>
    </source>
</evidence>
<gene>
    <name evidence="2" type="ORF">O6P43_016103</name>
</gene>
<protein>
    <submittedName>
        <fullName evidence="2">Signal peptidase I</fullName>
    </submittedName>
</protein>
<accession>A0AAD7LYG7</accession>
<feature type="signal peptide" evidence="1">
    <location>
        <begin position="1"/>
        <end position="22"/>
    </location>
</feature>
<reference evidence="2" key="1">
    <citation type="journal article" date="2023" name="Science">
        <title>Elucidation of the pathway for biosynthesis of saponin adjuvants from the soapbark tree.</title>
        <authorList>
            <person name="Reed J."/>
            <person name="Orme A."/>
            <person name="El-Demerdash A."/>
            <person name="Owen C."/>
            <person name="Martin L.B.B."/>
            <person name="Misra R.C."/>
            <person name="Kikuchi S."/>
            <person name="Rejzek M."/>
            <person name="Martin A.C."/>
            <person name="Harkess A."/>
            <person name="Leebens-Mack J."/>
            <person name="Louveau T."/>
            <person name="Stephenson M.J."/>
            <person name="Osbourn A."/>
        </authorList>
    </citation>
    <scope>NUCLEOTIDE SEQUENCE</scope>
    <source>
        <strain evidence="2">S10</strain>
    </source>
</reference>
<sequence length="305" mass="34906">MTVRRIPLSFFILLLPIHTLLAVALTPPSINAFPSNSNNSYVLQDVLKAISVREKWELEDVRVSELDFAKVRCGISQSYEFRIGFEKSSLLLKFSDQVSSWNKFRKPRSDFGSLINQVSSFAVLDTLKLEGPLELRVHTHRKLSLSLPGQYLVLPLTDLETRGHANHIFIEAGIGKNLKFTDLYWDLGHITRDRIRQNRLFGFIKANIKASATIRIQLQLERDIRSNTTLKGLAEWRTRPSIQRALFEILARVEAERLKPLLIKKLKPFIQSDSVSLSNLMSNMSFTKLQSVLVPPEPLTLDVKW</sequence>
<dbReference type="PANTHER" id="PTHR34454:SF3">
    <property type="entry name" value="PEPTIDASE I, PUTATIVE-RELATED"/>
    <property type="match status" value="1"/>
</dbReference>
<feature type="chain" id="PRO_5042104616" evidence="1">
    <location>
        <begin position="23"/>
        <end position="305"/>
    </location>
</feature>
<comment type="caution">
    <text evidence="2">The sequence shown here is derived from an EMBL/GenBank/DDBJ whole genome shotgun (WGS) entry which is preliminary data.</text>
</comment>
<keyword evidence="1" id="KW-0732">Signal</keyword>
<dbReference type="Proteomes" id="UP001163823">
    <property type="component" value="Chromosome 6"/>
</dbReference>